<evidence type="ECO:0000256" key="1">
    <source>
        <dbReference type="SAM" id="MobiDB-lite"/>
    </source>
</evidence>
<name>A0A6J5MCD9_9CAUD</name>
<feature type="region of interest" description="Disordered" evidence="1">
    <location>
        <begin position="1"/>
        <end position="51"/>
    </location>
</feature>
<reference evidence="2" key="1">
    <citation type="submission" date="2020-04" db="EMBL/GenBank/DDBJ databases">
        <authorList>
            <person name="Chiriac C."/>
            <person name="Salcher M."/>
            <person name="Ghai R."/>
            <person name="Kavagutti S V."/>
        </authorList>
    </citation>
    <scope>NUCLEOTIDE SEQUENCE</scope>
</reference>
<sequence>MDEEEERIKALDNAGLPAEDEVIAPVAGSNSPAGSNGTGTNATASASPSGSGSVFGLPMTDYLYDQGITVAPIQPGAGLKAVGLVANGKFIVNDHDAGSPSILINSGRVIINSKESQTIIAGAQGVALTSPTKVNIDADESVTIFGDTGVYLGIPGKGQPHVPFIPTPGDDKFFKDGKKLKSVPSGDVPYEPMVLGLKLINWLDDLLIILKYQQNLTPVGYSTAREDTQWDFLAMQTRLQELISTEIFIDGYSHEKPNYKDFPAPPKEFTKPQTSIDVNVNASISNPLTQPSVPAGPNVSKPGYYESAGPTIPAIN</sequence>
<feature type="region of interest" description="Disordered" evidence="1">
    <location>
        <begin position="287"/>
        <end position="316"/>
    </location>
</feature>
<dbReference type="EMBL" id="LR796421">
    <property type="protein sequence ID" value="CAB4143467.1"/>
    <property type="molecule type" value="Genomic_DNA"/>
</dbReference>
<feature type="compositionally biased region" description="Basic and acidic residues" evidence="1">
    <location>
        <begin position="1"/>
        <end position="10"/>
    </location>
</feature>
<feature type="compositionally biased region" description="Low complexity" evidence="1">
    <location>
        <begin position="32"/>
        <end position="51"/>
    </location>
</feature>
<evidence type="ECO:0000313" key="2">
    <source>
        <dbReference type="EMBL" id="CAB4143467.1"/>
    </source>
</evidence>
<proteinExistence type="predicted"/>
<gene>
    <name evidence="2" type="ORF">UFOVP450_146</name>
</gene>
<accession>A0A6J5MCD9</accession>
<organism evidence="2">
    <name type="scientific">uncultured Caudovirales phage</name>
    <dbReference type="NCBI Taxonomy" id="2100421"/>
    <lineage>
        <taxon>Viruses</taxon>
        <taxon>Duplodnaviria</taxon>
        <taxon>Heunggongvirae</taxon>
        <taxon>Uroviricota</taxon>
        <taxon>Caudoviricetes</taxon>
        <taxon>Peduoviridae</taxon>
        <taxon>Maltschvirus</taxon>
        <taxon>Maltschvirus maltsch</taxon>
    </lineage>
</organism>
<protein>
    <submittedName>
        <fullName evidence="2">Uncharacterized protein</fullName>
    </submittedName>
</protein>